<dbReference type="HOGENOM" id="CLU_034867_1_0_1"/>
<dbReference type="AlphaFoldDB" id="A0A0D0SZV1"/>
<evidence type="ECO:0000256" key="2">
    <source>
        <dbReference type="ARBA" id="ARBA00022801"/>
    </source>
</evidence>
<evidence type="ECO:0000313" key="6">
    <source>
        <dbReference type="Proteomes" id="UP000053392"/>
    </source>
</evidence>
<dbReference type="OrthoDB" id="428734at2759"/>
<evidence type="ECO:0000256" key="3">
    <source>
        <dbReference type="SAM" id="MobiDB-lite"/>
    </source>
</evidence>
<feature type="region of interest" description="Disordered" evidence="3">
    <location>
        <begin position="301"/>
        <end position="357"/>
    </location>
</feature>
<sequence>MPKGPYVPTPEQIALAERRRAERAAKKAAAAAGKVEPTEEEKLVMEKCTFLKREWIDVPGKGQEDKGGMQWKKAKIITWNVSVARSVELICDKLITFSNHDYSGVRLIQSYKECDKLPDFLPALPQHAYIKGTGPGKLHGLVVLYRKDRFSLRQSKLIHLDFEEIHPRPGNLAAGEDGDESLEEVRRRRGGSRQTKNVGLLVALEGNDGEGVVIATTHLFWHPKFVYERVRQALLLVRAIRRFQKANNCTTWPVVLAGDLNTQPSEATYQLLVSPHSPLPQRYLDEISQSRLVHDSLAKIPLTPPEIPSSASEPPSTTGTGSTTPAITNRTEAEKDAENEDLDDKSTANTRSPRLSDGLPTALELVELFKAEFPLINGDGDQHEGAKSAYGSTQWKEGKGIDGFNDRKGFEDGEKVNGRDEPGWTCFTPLFRLTLDYLLVLPPVNSSSLITTSTTSSASATSGVEIRKVMLPPKASDLGEGLPRKGICASDHVAVGCEIEW</sequence>
<dbReference type="InterPro" id="IPR005135">
    <property type="entry name" value="Endo/exonuclease/phosphatase"/>
</dbReference>
<dbReference type="EMBL" id="KN847909">
    <property type="protein sequence ID" value="KIR38822.1"/>
    <property type="molecule type" value="Genomic_DNA"/>
</dbReference>
<feature type="domain" description="Endonuclease/exonuclease/phosphatase" evidence="4">
    <location>
        <begin position="129"/>
        <end position="275"/>
    </location>
</feature>
<comment type="similarity">
    <text evidence="1">Belongs to the CCR4/nocturin family.</text>
</comment>
<proteinExistence type="inferred from homology"/>
<feature type="compositionally biased region" description="Low complexity" evidence="3">
    <location>
        <begin position="308"/>
        <end position="328"/>
    </location>
</feature>
<keyword evidence="2" id="KW-0378">Hydrolase</keyword>
<gene>
    <name evidence="5" type="ORF">I313_05462</name>
</gene>
<keyword evidence="6" id="KW-1185">Reference proteome</keyword>
<dbReference type="PANTHER" id="PTHR12121:SF45">
    <property type="entry name" value="NOCTURNIN"/>
    <property type="match status" value="1"/>
</dbReference>
<evidence type="ECO:0000313" key="5">
    <source>
        <dbReference type="EMBL" id="KIR38822.1"/>
    </source>
</evidence>
<evidence type="ECO:0000259" key="4">
    <source>
        <dbReference type="Pfam" id="PF03372"/>
    </source>
</evidence>
<keyword evidence="5" id="KW-0540">Nuclease</keyword>
<dbReference type="Gene3D" id="3.60.10.10">
    <property type="entry name" value="Endonuclease/exonuclease/phosphatase"/>
    <property type="match status" value="1"/>
</dbReference>
<feature type="region of interest" description="Disordered" evidence="3">
    <location>
        <begin position="171"/>
        <end position="190"/>
    </location>
</feature>
<organism evidence="5 6">
    <name type="scientific">Cryptococcus deuterogattii Ram5</name>
    <dbReference type="NCBI Taxonomy" id="1296110"/>
    <lineage>
        <taxon>Eukaryota</taxon>
        <taxon>Fungi</taxon>
        <taxon>Dikarya</taxon>
        <taxon>Basidiomycota</taxon>
        <taxon>Agaricomycotina</taxon>
        <taxon>Tremellomycetes</taxon>
        <taxon>Tremellales</taxon>
        <taxon>Cryptococcaceae</taxon>
        <taxon>Cryptococcus</taxon>
        <taxon>Cryptococcus gattii species complex</taxon>
    </lineage>
</organism>
<dbReference type="SUPFAM" id="SSF56219">
    <property type="entry name" value="DNase I-like"/>
    <property type="match status" value="1"/>
</dbReference>
<dbReference type="InterPro" id="IPR036691">
    <property type="entry name" value="Endo/exonu/phosph_ase_sf"/>
</dbReference>
<keyword evidence="5" id="KW-0269">Exonuclease</keyword>
<dbReference type="InterPro" id="IPR050410">
    <property type="entry name" value="CCR4/nocturin_mRNA_transcr"/>
</dbReference>
<dbReference type="Pfam" id="PF03372">
    <property type="entry name" value="Exo_endo_phos"/>
    <property type="match status" value="1"/>
</dbReference>
<dbReference type="PANTHER" id="PTHR12121">
    <property type="entry name" value="CARBON CATABOLITE REPRESSOR PROTEIN 4"/>
    <property type="match status" value="1"/>
</dbReference>
<dbReference type="GO" id="GO:0006139">
    <property type="term" value="P:nucleobase-containing compound metabolic process"/>
    <property type="evidence" value="ECO:0007669"/>
    <property type="project" value="UniProtKB-ARBA"/>
</dbReference>
<evidence type="ECO:0000256" key="1">
    <source>
        <dbReference type="ARBA" id="ARBA00010774"/>
    </source>
</evidence>
<accession>A0A0D0SZV1</accession>
<dbReference type="GO" id="GO:0000175">
    <property type="term" value="F:3'-5'-RNA exonuclease activity"/>
    <property type="evidence" value="ECO:0007669"/>
    <property type="project" value="TreeGrafter"/>
</dbReference>
<protein>
    <submittedName>
        <fullName evidence="5">RNA exonuclease NGL2</fullName>
    </submittedName>
</protein>
<name>A0A0D0SZV1_9TREE</name>
<dbReference type="Proteomes" id="UP000053392">
    <property type="component" value="Unassembled WGS sequence"/>
</dbReference>
<reference evidence="5 6" key="1">
    <citation type="submission" date="2015-01" db="EMBL/GenBank/DDBJ databases">
        <title>The Genome Sequence of Cryptococcus gattii Ram5.</title>
        <authorList>
            <consortium name="The Broad Institute Genomics Platform"/>
            <person name="Cuomo C."/>
            <person name="Litvintseva A."/>
            <person name="Chen Y."/>
            <person name="Heitman J."/>
            <person name="Sun S."/>
            <person name="Springer D."/>
            <person name="Dromer F."/>
            <person name="Young S."/>
            <person name="Zeng Q."/>
            <person name="Gargeya S."/>
            <person name="Abouelleil A."/>
            <person name="Alvarado L."/>
            <person name="Chapman S.B."/>
            <person name="Gainer-Dewar J."/>
            <person name="Goldberg J."/>
            <person name="Griggs A."/>
            <person name="Gujja S."/>
            <person name="Hansen M."/>
            <person name="Howarth C."/>
            <person name="Imamovic A."/>
            <person name="Larimer J."/>
            <person name="Murphy C."/>
            <person name="Naylor J."/>
            <person name="Pearson M."/>
            <person name="Priest M."/>
            <person name="Roberts A."/>
            <person name="Saif S."/>
            <person name="Shea T."/>
            <person name="Sykes S."/>
            <person name="Wortman J."/>
            <person name="Nusbaum C."/>
            <person name="Birren B."/>
        </authorList>
    </citation>
    <scope>NUCLEOTIDE SEQUENCE [LARGE SCALE GENOMIC DNA]</scope>
    <source>
        <strain evidence="5 6">Ram5</strain>
    </source>
</reference>